<keyword evidence="3" id="KW-1185">Reference proteome</keyword>
<dbReference type="RefSeq" id="WP_268074376.1">
    <property type="nucleotide sequence ID" value="NZ_CP109965.1"/>
</dbReference>
<keyword evidence="1" id="KW-1133">Transmembrane helix</keyword>
<dbReference type="EMBL" id="CP109965">
    <property type="protein sequence ID" value="WAJ70076.1"/>
    <property type="molecule type" value="Genomic_DNA"/>
</dbReference>
<sequence length="272" mass="30046">MNAIIIKILLTTSRYLNYFCSGVNRKIVILLSLMLSFASYANIAIIIDDVGYRASDAKLLNLPAEITLSVLPHTPHGKKIAERAFARGQEVMLHLPMESIAGQVLEPGTINATMNKSQILQALDLALSELPQATGVNNHMGSKLTQMQKPMQVIMQALKQRKLFFVDSRTSGQSVAFSVAKEYGVTAYRRHVFLDNQANKGDILKQLNKMLKLAEKKQTVIAIGHPHPETIAALDEFFKQHSAQSITLTKVSSLMAIDNRLAALNSNVHRAD</sequence>
<gene>
    <name evidence="2" type="ORF">OLW01_13165</name>
</gene>
<dbReference type="InterPro" id="IPR006837">
    <property type="entry name" value="Divergent_DAC"/>
</dbReference>
<proteinExistence type="predicted"/>
<dbReference type="InterPro" id="IPR011330">
    <property type="entry name" value="Glyco_hydro/deAcase_b/a-brl"/>
</dbReference>
<dbReference type="Proteomes" id="UP001163726">
    <property type="component" value="Chromosome"/>
</dbReference>
<dbReference type="Pfam" id="PF04748">
    <property type="entry name" value="Polysacc_deac_2"/>
    <property type="match status" value="1"/>
</dbReference>
<dbReference type="SUPFAM" id="SSF88713">
    <property type="entry name" value="Glycoside hydrolase/deacetylase"/>
    <property type="match status" value="1"/>
</dbReference>
<dbReference type="CDD" id="cd10936">
    <property type="entry name" value="CE4_DAC2"/>
    <property type="match status" value="1"/>
</dbReference>
<feature type="transmembrane region" description="Helical" evidence="1">
    <location>
        <begin position="27"/>
        <end position="47"/>
    </location>
</feature>
<evidence type="ECO:0000256" key="1">
    <source>
        <dbReference type="SAM" id="Phobius"/>
    </source>
</evidence>
<evidence type="ECO:0000313" key="3">
    <source>
        <dbReference type="Proteomes" id="UP001163726"/>
    </source>
</evidence>
<reference evidence="2" key="1">
    <citation type="submission" date="2022-10" db="EMBL/GenBank/DDBJ databases">
        <title>Catenovulum adriacola sp. nov. isolated in the Harbour of Susak.</title>
        <authorList>
            <person name="Schoch T."/>
            <person name="Reich S.J."/>
            <person name="Stoeferle S."/>
            <person name="Flaiz M."/>
            <person name="Kazda M."/>
            <person name="Riedel C.U."/>
            <person name="Duerre P."/>
        </authorList>
    </citation>
    <scope>NUCLEOTIDE SEQUENCE</scope>
    <source>
        <strain evidence="2">TS8</strain>
    </source>
</reference>
<protein>
    <submittedName>
        <fullName evidence="2">Divergent polysaccharide deacetylase family protein</fullName>
    </submittedName>
</protein>
<dbReference type="PANTHER" id="PTHR30105">
    <property type="entry name" value="UNCHARACTERIZED YIBQ-RELATED"/>
    <property type="match status" value="1"/>
</dbReference>
<dbReference type="PANTHER" id="PTHR30105:SF2">
    <property type="entry name" value="DIVERGENT POLYSACCHARIDE DEACETYLASE SUPERFAMILY"/>
    <property type="match status" value="1"/>
</dbReference>
<dbReference type="Gene3D" id="3.20.20.370">
    <property type="entry name" value="Glycoside hydrolase/deacetylase"/>
    <property type="match status" value="1"/>
</dbReference>
<keyword evidence="1" id="KW-0472">Membrane</keyword>
<keyword evidence="1" id="KW-0812">Transmembrane</keyword>
<organism evidence="2 3">
    <name type="scientific">Catenovulum adriaticum</name>
    <dbReference type="NCBI Taxonomy" id="2984846"/>
    <lineage>
        <taxon>Bacteria</taxon>
        <taxon>Pseudomonadati</taxon>
        <taxon>Pseudomonadota</taxon>
        <taxon>Gammaproteobacteria</taxon>
        <taxon>Alteromonadales</taxon>
        <taxon>Alteromonadaceae</taxon>
        <taxon>Catenovulum</taxon>
    </lineage>
</organism>
<evidence type="ECO:0000313" key="2">
    <source>
        <dbReference type="EMBL" id="WAJ70076.1"/>
    </source>
</evidence>
<name>A0ABY7AP99_9ALTE</name>
<accession>A0ABY7AP99</accession>